<feature type="domain" description="Gp28/Gp37-like" evidence="1">
    <location>
        <begin position="6"/>
        <end position="342"/>
    </location>
</feature>
<dbReference type="Pfam" id="PF14594">
    <property type="entry name" value="Sipho_Gp37"/>
    <property type="match status" value="1"/>
</dbReference>
<dbReference type="InterPro" id="IPR029432">
    <property type="entry name" value="Gp28/Gp37-like_dom"/>
</dbReference>
<evidence type="ECO:0000259" key="1">
    <source>
        <dbReference type="Pfam" id="PF14594"/>
    </source>
</evidence>
<proteinExistence type="predicted"/>
<dbReference type="Proteomes" id="UP000713964">
    <property type="component" value="Unassembled WGS sequence"/>
</dbReference>
<dbReference type="EMBL" id="JABZXL010000026">
    <property type="protein sequence ID" value="MBF1659793.1"/>
    <property type="molecule type" value="Genomic_DNA"/>
</dbReference>
<dbReference type="AlphaFoldDB" id="A0A930PUQ4"/>
<gene>
    <name evidence="2" type="ORF">HXO58_08165</name>
</gene>
<organism evidence="2 3">
    <name type="scientific">Rothia mucilaginosa</name>
    <dbReference type="NCBI Taxonomy" id="43675"/>
    <lineage>
        <taxon>Bacteria</taxon>
        <taxon>Bacillati</taxon>
        <taxon>Actinomycetota</taxon>
        <taxon>Actinomycetes</taxon>
        <taxon>Micrococcales</taxon>
        <taxon>Micrococcaceae</taxon>
        <taxon>Rothia</taxon>
    </lineage>
</organism>
<protein>
    <recommendedName>
        <fullName evidence="1">Gp28/Gp37-like domain-containing protein</fullName>
    </recommendedName>
</protein>
<evidence type="ECO:0000313" key="2">
    <source>
        <dbReference type="EMBL" id="MBF1659793.1"/>
    </source>
</evidence>
<comment type="caution">
    <text evidence="2">The sequence shown here is derived from an EMBL/GenBank/DDBJ whole genome shotgun (WGS) entry which is preliminary data.</text>
</comment>
<evidence type="ECO:0000313" key="3">
    <source>
        <dbReference type="Proteomes" id="UP000713964"/>
    </source>
</evidence>
<accession>A0A930PUQ4</accession>
<name>A0A930PUQ4_9MICC</name>
<reference evidence="2" key="1">
    <citation type="submission" date="2020-04" db="EMBL/GenBank/DDBJ databases">
        <title>Deep metagenomics examines the oral microbiome during advanced dental caries in children, revealing novel taxa and co-occurrences with host molecules.</title>
        <authorList>
            <person name="Baker J.L."/>
            <person name="Morton J.T."/>
            <person name="Dinis M."/>
            <person name="Alvarez R."/>
            <person name="Tran N.C."/>
            <person name="Knight R."/>
            <person name="Edlund A."/>
        </authorList>
    </citation>
    <scope>NUCLEOTIDE SEQUENCE</scope>
    <source>
        <strain evidence="2">JCVI_29_bin.11</strain>
    </source>
</reference>
<sequence length="364" mass="41909">MYLESVTVYDHSLNPVASIHGWSSFIWTERYQEVGEFEIRIPDSDPDLLGYLDDYMDKFIKIPYSEETMIIEEIAYEGGRSDSAVYIRGRDAKTILNRRVLVATSTIPYGPTTDEVLRQVFDDEIANPSEKGRQIDLVRFDNPSSWKTHHLDYDVKGHSVWDLFLYCAQIYRCGLRTYWRDGKIRFQFWGPRERSGVGGSFPVVFSEETSTLTNIVYRKTSATYRTSAYVHVEGGPNNSVVINEDVSNRFGKGLNRREMFVDPGWQNMSQLSDNSAIRQSLRPYGRSALYKQAFFDNITGEVKRNGLYTYGIDQDFFLGDRVALEVGGRRQYARIKEYTFSWTIETGFIGYPTLDSSPVGDTFM</sequence>